<dbReference type="GO" id="GO:0017168">
    <property type="term" value="F:5-oxoprolinase (ATP-hydrolyzing) activity"/>
    <property type="evidence" value="ECO:0007669"/>
    <property type="project" value="TreeGrafter"/>
</dbReference>
<dbReference type="GO" id="GO:0006749">
    <property type="term" value="P:glutathione metabolic process"/>
    <property type="evidence" value="ECO:0007669"/>
    <property type="project" value="TreeGrafter"/>
</dbReference>
<reference evidence="4" key="2">
    <citation type="submission" date="2019-01" db="EMBL/GenBank/DDBJ databases">
        <title>Genome sequence of Desulfonema ishimotonii strain Tokyo 01.</title>
        <authorList>
            <person name="Fukui M."/>
        </authorList>
    </citation>
    <scope>NUCLEOTIDE SEQUENCE [LARGE SCALE GENOMIC DNA]</scope>
    <source>
        <strain evidence="4">Tokyo 01</strain>
    </source>
</reference>
<dbReference type="SUPFAM" id="SSF53067">
    <property type="entry name" value="Actin-like ATPase domain"/>
    <property type="match status" value="2"/>
</dbReference>
<reference evidence="4" key="1">
    <citation type="submission" date="2017-11" db="EMBL/GenBank/DDBJ databases">
        <authorList>
            <person name="Watanabe M."/>
            <person name="Kojima H."/>
        </authorList>
    </citation>
    <scope>NUCLEOTIDE SEQUENCE [LARGE SCALE GENOMIC DNA]</scope>
    <source>
        <strain evidence="4">Tokyo 01</strain>
    </source>
</reference>
<evidence type="ECO:0008006" key="5">
    <source>
        <dbReference type="Google" id="ProtNLM"/>
    </source>
</evidence>
<dbReference type="AlphaFoldDB" id="A0A401FWQ7"/>
<dbReference type="Proteomes" id="UP000288096">
    <property type="component" value="Unassembled WGS sequence"/>
</dbReference>
<dbReference type="RefSeq" id="WP_124328704.1">
    <property type="nucleotide sequence ID" value="NZ_BEXT01000001.1"/>
</dbReference>
<dbReference type="Pfam" id="PF01968">
    <property type="entry name" value="Hydantoinase_A"/>
    <property type="match status" value="1"/>
</dbReference>
<accession>A0A401FWQ7</accession>
<dbReference type="OrthoDB" id="9759608at2"/>
<name>A0A401FWQ7_9BACT</name>
<sequence>MKRRDIIELSSPRTDKKRMRSGRDYVVGIDTGGTFTDGVLLDYHSREVITSQKILTTRENLSTGIISALEALEIDDASRIRLVGISSTLATNSIAEGRAREVALLLIGYDRDMIESYDLASKFPTKNIFYFRGGHSSQGTEKEPPDLDSIREWAEAHKDQVDALAVSSYFSPLNPAHEEQAFEAIQSVCSLPVVLGHQLSTKIDSIRRATTACLNASLVAIMQEFIKAVQTSLKDQGICAPLMIVRGDGSLMPYTVAARKPVETVLSGPAASAIGGRFLSGHNSAVVVDVGGTTTDIALIEDGRMNVSEAGARVGAVETAVKAARIRTACIGCDSRISFGKGKTIEVGPDRVVPLSRLADRFPAVAADIRALKQKRRRDWLPTDLEYWILYKAPDAATSRNPLHADLIRLLEKEPLSLTEILSALKLHHAVQLNADALIGQGYIERATLTPTDLLHVSGQISLWDGDAARIAVARACEMYGRDSDAFAEETLTRIVHMMAEEVFVFLAGHDTEAHLPETLNDQWGRWFFRQAVRDGNPFLSMNIASRLPMIGIGGPAGYFVRRVAKALNAPFVLPPSAEVANAVGAVAGSVSVEREALIFMKETDTGTGFMVQIDGEPPRFMEEENEAASYAEKVVATLAGAGASEAGAVSPQIIVEQRIDGSVRRVMARAIGNPELSGGGTEHIHSASA</sequence>
<evidence type="ECO:0000259" key="1">
    <source>
        <dbReference type="Pfam" id="PF01968"/>
    </source>
</evidence>
<dbReference type="InterPro" id="IPR002821">
    <property type="entry name" value="Hydantoinase_A"/>
</dbReference>
<feature type="domain" description="Hydantoinase A/oxoprolinase" evidence="1">
    <location>
        <begin position="208"/>
        <end position="350"/>
    </location>
</feature>
<dbReference type="InterPro" id="IPR045079">
    <property type="entry name" value="Oxoprolinase-like"/>
</dbReference>
<evidence type="ECO:0000313" key="4">
    <source>
        <dbReference type="Proteomes" id="UP000288096"/>
    </source>
</evidence>
<dbReference type="GO" id="GO:0005829">
    <property type="term" value="C:cytosol"/>
    <property type="evidence" value="ECO:0007669"/>
    <property type="project" value="TreeGrafter"/>
</dbReference>
<dbReference type="EMBL" id="BEXT01000001">
    <property type="protein sequence ID" value="GBC61407.1"/>
    <property type="molecule type" value="Genomic_DNA"/>
</dbReference>
<keyword evidence="4" id="KW-1185">Reference proteome</keyword>
<evidence type="ECO:0000313" key="3">
    <source>
        <dbReference type="EMBL" id="GBC61407.1"/>
    </source>
</evidence>
<gene>
    <name evidence="3" type="ORF">DENIS_2367</name>
</gene>
<dbReference type="PANTHER" id="PTHR11365">
    <property type="entry name" value="5-OXOPROLINASE RELATED"/>
    <property type="match status" value="1"/>
</dbReference>
<dbReference type="Pfam" id="PF05378">
    <property type="entry name" value="Hydant_A_N"/>
    <property type="match status" value="1"/>
</dbReference>
<feature type="domain" description="Hydantoinase/oxoprolinase N-terminal" evidence="2">
    <location>
        <begin position="27"/>
        <end position="188"/>
    </location>
</feature>
<comment type="caution">
    <text evidence="3">The sequence shown here is derived from an EMBL/GenBank/DDBJ whole genome shotgun (WGS) entry which is preliminary data.</text>
</comment>
<dbReference type="PANTHER" id="PTHR11365:SF2">
    <property type="entry name" value="5-OXOPROLINASE"/>
    <property type="match status" value="1"/>
</dbReference>
<evidence type="ECO:0000259" key="2">
    <source>
        <dbReference type="Pfam" id="PF05378"/>
    </source>
</evidence>
<proteinExistence type="predicted"/>
<dbReference type="InterPro" id="IPR043129">
    <property type="entry name" value="ATPase_NBD"/>
</dbReference>
<protein>
    <recommendedName>
        <fullName evidence="5">Hydantoinase/oxoprolinase family protein</fullName>
    </recommendedName>
</protein>
<dbReference type="InterPro" id="IPR008040">
    <property type="entry name" value="Hydant_A_N"/>
</dbReference>
<organism evidence="3 4">
    <name type="scientific">Desulfonema ishimotonii</name>
    <dbReference type="NCBI Taxonomy" id="45657"/>
    <lineage>
        <taxon>Bacteria</taxon>
        <taxon>Pseudomonadati</taxon>
        <taxon>Thermodesulfobacteriota</taxon>
        <taxon>Desulfobacteria</taxon>
        <taxon>Desulfobacterales</taxon>
        <taxon>Desulfococcaceae</taxon>
        <taxon>Desulfonema</taxon>
    </lineage>
</organism>